<reference evidence="2" key="1">
    <citation type="journal article" date="2019" name="mSystems">
        <title>Mobilizing temperate bacteriophage communities and resolving individual phage genomes from cystic fibrosis and bronchiectasis Pseudomonas aeruginosa isolates.</title>
        <authorList>
            <person name="Tariq M.A."/>
            <person name="Everest F.L.C."/>
            <person name="Cowley L.A."/>
            <person name="Wright R."/>
            <person name="Holt G.S."/>
            <person name="Ingram H."/>
            <person name="Duignan L.A.M."/>
            <person name="Lanyon C.V."/>
            <person name="Perry A."/>
            <person name="Perry J.D."/>
            <person name="Bourke S."/>
            <person name="Brockhurst M.A."/>
            <person name="Bridge S.H."/>
            <person name="Soyza A.D."/>
            <person name="Smith D.L."/>
        </authorList>
    </citation>
    <scope>NUCLEOTIDE SEQUENCE [LARGE SCALE GENOMIC DNA]</scope>
</reference>
<feature type="region of interest" description="Disordered" evidence="1">
    <location>
        <begin position="152"/>
        <end position="181"/>
    </location>
</feature>
<dbReference type="InterPro" id="IPR021874">
    <property type="entry name" value="Phage_Mu_Gp27"/>
</dbReference>
<sequence length="194" mass="21485">MTTMGRKSSISRLPDQVRAYIEGRLADGRMTLDELIADLQAQFPSQAEAGELPSRAAVHRYGQKLERRLAAIRASTEAAKLIRAQAGDDLDARSEALTAMIQSELFESIISLQEAGDEEMDPADRVGLLASAAKNIATLTRSSVTLKKFQAEAEQRGREKQLQEQEQRLEEMRGSDGMSEQLEQRIRDILLGKA</sequence>
<keyword evidence="3" id="KW-1185">Reference proteome</keyword>
<dbReference type="GeneID" id="80456925"/>
<evidence type="ECO:0000256" key="1">
    <source>
        <dbReference type="SAM" id="MobiDB-lite"/>
    </source>
</evidence>
<dbReference type="Pfam" id="PF11985">
    <property type="entry name" value="Phage_Mu_Gp27"/>
    <property type="match status" value="1"/>
</dbReference>
<evidence type="ECO:0000313" key="3">
    <source>
        <dbReference type="Proteomes" id="UP000294460"/>
    </source>
</evidence>
<dbReference type="KEGG" id="vg:80456925"/>
<name>A0A481V7T4_9CAUD</name>
<dbReference type="EMBL" id="MK511059">
    <property type="protein sequence ID" value="QBI83767.1"/>
    <property type="molecule type" value="Genomic_DNA"/>
</dbReference>
<feature type="compositionally biased region" description="Basic and acidic residues" evidence="1">
    <location>
        <begin position="152"/>
        <end position="174"/>
    </location>
</feature>
<evidence type="ECO:0000313" key="2">
    <source>
        <dbReference type="EMBL" id="QBI83767.1"/>
    </source>
</evidence>
<dbReference type="RefSeq" id="YP_010774027.1">
    <property type="nucleotide sequence ID" value="NC_074750.1"/>
</dbReference>
<accession>A0A481V7T4</accession>
<organism evidence="2 3">
    <name type="scientific">Pseudomonas phage vB_Pae_CF78a</name>
    <dbReference type="NCBI Taxonomy" id="2563592"/>
    <lineage>
        <taxon>Viruses</taxon>
        <taxon>Duplodnaviria</taxon>
        <taxon>Heunggongvirae</taxon>
        <taxon>Uroviricota</taxon>
        <taxon>Caudoviricetes</taxon>
        <taxon>Guarnerosvirinae</taxon>
        <taxon>Mechnikovvirus</taxon>
        <taxon>Mechnikovvirus CF78a</taxon>
    </lineage>
</organism>
<proteinExistence type="predicted"/>
<dbReference type="Proteomes" id="UP000294460">
    <property type="component" value="Segment"/>
</dbReference>
<protein>
    <submittedName>
        <fullName evidence="2">Terminase small subunit</fullName>
    </submittedName>
</protein>